<evidence type="ECO:0000313" key="3">
    <source>
        <dbReference type="EMBL" id="GLC30078.1"/>
    </source>
</evidence>
<dbReference type="Pfam" id="PF00326">
    <property type="entry name" value="Peptidase_S9"/>
    <property type="match status" value="1"/>
</dbReference>
<dbReference type="PANTHER" id="PTHR42776:SF27">
    <property type="entry name" value="DIPEPTIDYL PEPTIDASE FAMILY MEMBER 6"/>
    <property type="match status" value="1"/>
</dbReference>
<dbReference type="SUPFAM" id="SSF53474">
    <property type="entry name" value="alpha/beta-Hydrolases"/>
    <property type="match status" value="1"/>
</dbReference>
<sequence>MEKVKIDDFSRFKFLSGIKHSPDGKHGCFVLHESNVEDNKYLSNLWIINLENEKCFKLTSFDSERSFLWMDNENILFQDCRDAKDKEKMDAGEEFTQYYKINIHGGEAVKACRIPKKVNDIRIIDEDTFIFTAEFNINHKDINSLDGDEKSAELQKRKEEKDYEVLEEIPFWANGGGFTSKKRTRLYIYNQAAGILEAITDEHENVDLFNLNEDKTKAAIICSSFRDKMELTNKIKVYEIQSNQLNEICEAEELCHYYADFLSKDELIITATDMKKYGLNENEKFYIADLNTMESSCLTPELDVAMTNSVGSDCRFGGSALKQVDNKKLYFVTTEGDSSFLNSINSTGYMDRIITAEGSVDGISIFGDSIMFIAMRPNKLQELYLIEKGEERKVTSFNEWVYEERNISAPERISVETAPGVIIDGWVIKPVDFDENKKYPAIFDIHGGPKTVYGTVFFHEMQYFASEGYAVFFCNPRGSDGKGNEFADIRGKYGTIDYDDLMIFADEVLKKCSYIDAERIGVTGGSYGGFMTNWIIGHTDRFKAAASQRSISNWISKFCTTDIGYFFVEDQNLATPWGDHEKLWQHSPLKYADRVKTPTLFLHSEEDYRCWLAEGIQMFTALKYHGVESRLCMFRGENHELSRSGKPKHRLRRLEEIIGWFNKYLK</sequence>
<accession>A0ABQ5N4D2</accession>
<evidence type="ECO:0000313" key="4">
    <source>
        <dbReference type="Proteomes" id="UP001208567"/>
    </source>
</evidence>
<proteinExistence type="predicted"/>
<gene>
    <name evidence="3" type="ORF">bsdE14_14880</name>
</gene>
<dbReference type="EMBL" id="BRXR01000001">
    <property type="protein sequence ID" value="GLC30078.1"/>
    <property type="molecule type" value="Genomic_DNA"/>
</dbReference>
<feature type="domain" description="Peptidase S9 prolyl oligopeptidase catalytic" evidence="2">
    <location>
        <begin position="457"/>
        <end position="666"/>
    </location>
</feature>
<protein>
    <submittedName>
        <fullName evidence="3">Peptidase S9</fullName>
    </submittedName>
</protein>
<dbReference type="RefSeq" id="WP_264849344.1">
    <property type="nucleotide sequence ID" value="NZ_BRXR01000001.1"/>
</dbReference>
<evidence type="ECO:0000256" key="1">
    <source>
        <dbReference type="ARBA" id="ARBA00022801"/>
    </source>
</evidence>
<dbReference type="Proteomes" id="UP001208567">
    <property type="component" value="Unassembled WGS sequence"/>
</dbReference>
<reference evidence="3 4" key="1">
    <citation type="journal article" date="2024" name="Int. J. Syst. Evol. Microbiol.">
        <title>Clostridium omnivorum sp. nov., isolated from anoxic soil under the treatment of reductive soil disinfestation.</title>
        <authorList>
            <person name="Ueki A."/>
            <person name="Tonouchi A."/>
            <person name="Kaku N."/>
            <person name="Honma S."/>
            <person name="Ueki K."/>
        </authorList>
    </citation>
    <scope>NUCLEOTIDE SEQUENCE [LARGE SCALE GENOMIC DNA]</scope>
    <source>
        <strain evidence="3 4">E14</strain>
    </source>
</reference>
<keyword evidence="4" id="KW-1185">Reference proteome</keyword>
<dbReference type="InterPro" id="IPR029058">
    <property type="entry name" value="AB_hydrolase_fold"/>
</dbReference>
<dbReference type="SUPFAM" id="SSF82171">
    <property type="entry name" value="DPP6 N-terminal domain-like"/>
    <property type="match status" value="1"/>
</dbReference>
<keyword evidence="1" id="KW-0378">Hydrolase</keyword>
<name>A0ABQ5N4D2_9CLOT</name>
<dbReference type="InterPro" id="IPR001375">
    <property type="entry name" value="Peptidase_S9_cat"/>
</dbReference>
<dbReference type="Gene3D" id="3.40.50.1820">
    <property type="entry name" value="alpha/beta hydrolase"/>
    <property type="match status" value="1"/>
</dbReference>
<evidence type="ECO:0000259" key="2">
    <source>
        <dbReference type="Pfam" id="PF00326"/>
    </source>
</evidence>
<organism evidence="3 4">
    <name type="scientific">Clostridium omnivorum</name>
    <dbReference type="NCBI Taxonomy" id="1604902"/>
    <lineage>
        <taxon>Bacteria</taxon>
        <taxon>Bacillati</taxon>
        <taxon>Bacillota</taxon>
        <taxon>Clostridia</taxon>
        <taxon>Eubacteriales</taxon>
        <taxon>Clostridiaceae</taxon>
        <taxon>Clostridium</taxon>
    </lineage>
</organism>
<comment type="caution">
    <text evidence="3">The sequence shown here is derived from an EMBL/GenBank/DDBJ whole genome shotgun (WGS) entry which is preliminary data.</text>
</comment>
<dbReference type="PANTHER" id="PTHR42776">
    <property type="entry name" value="SERINE PEPTIDASE S9 FAMILY MEMBER"/>
    <property type="match status" value="1"/>
</dbReference>